<dbReference type="SUPFAM" id="SSF56112">
    <property type="entry name" value="Protein kinase-like (PK-like)"/>
    <property type="match status" value="1"/>
</dbReference>
<dbReference type="Gene3D" id="1.10.510.10">
    <property type="entry name" value="Transferase(Phosphotransferase) domain 1"/>
    <property type="match status" value="1"/>
</dbReference>
<evidence type="ECO:0000313" key="3">
    <source>
        <dbReference type="Proteomes" id="UP001642464"/>
    </source>
</evidence>
<sequence length="289" mass="32366">MIRPDTLVALSALHPDPSVEVAQALSLSSLYGIADNFSEDEQQAIRDFRAAARSCYSKLGKKAKAQLIEVGDSIFAQSTVEDVEKTHDEETIDRAGTHEQFLGKCHQILRGPSAQRTALKNGASSLEEEYDLRTGRWLGNGKWGWVMMAPKRHGGQAVLKMSDVHHADVTAKEWIHGSKMGRGHRNIVEYLNVYLYGDENQTFKKKLQDGYRDGKLKSDIQRKSFPTHYVCMTIEEMNCGSVQGWLDKEILNPQGMMVVLQEVAAALAYMHSNEITHNDMKRPGGFRGT</sequence>
<evidence type="ECO:0000313" key="2">
    <source>
        <dbReference type="EMBL" id="CAK9044783.1"/>
    </source>
</evidence>
<dbReference type="EMBL" id="CAXAMM010019002">
    <property type="protein sequence ID" value="CAK9044783.1"/>
    <property type="molecule type" value="Genomic_DNA"/>
</dbReference>
<evidence type="ECO:0000259" key="1">
    <source>
        <dbReference type="PROSITE" id="PS50011"/>
    </source>
</evidence>
<accession>A0ABP0M0V6</accession>
<gene>
    <name evidence="2" type="ORF">SCF082_LOCUS25397</name>
</gene>
<name>A0ABP0M0V6_9DINO</name>
<dbReference type="Proteomes" id="UP001642464">
    <property type="component" value="Unassembled WGS sequence"/>
</dbReference>
<keyword evidence="3" id="KW-1185">Reference proteome</keyword>
<protein>
    <submittedName>
        <fullName evidence="2">Serine/threonine-protein kinase dkf-1</fullName>
    </submittedName>
</protein>
<feature type="domain" description="Protein kinase" evidence="1">
    <location>
        <begin position="132"/>
        <end position="289"/>
    </location>
</feature>
<proteinExistence type="predicted"/>
<reference evidence="2 3" key="1">
    <citation type="submission" date="2024-02" db="EMBL/GenBank/DDBJ databases">
        <authorList>
            <person name="Chen Y."/>
            <person name="Shah S."/>
            <person name="Dougan E. K."/>
            <person name="Thang M."/>
            <person name="Chan C."/>
        </authorList>
    </citation>
    <scope>NUCLEOTIDE SEQUENCE [LARGE SCALE GENOMIC DNA]</scope>
</reference>
<dbReference type="Pfam" id="PF00069">
    <property type="entry name" value="Pkinase"/>
    <property type="match status" value="1"/>
</dbReference>
<keyword evidence="2" id="KW-0808">Transferase</keyword>
<dbReference type="InterPro" id="IPR000719">
    <property type="entry name" value="Prot_kinase_dom"/>
</dbReference>
<dbReference type="PROSITE" id="PS50011">
    <property type="entry name" value="PROTEIN_KINASE_DOM"/>
    <property type="match status" value="1"/>
</dbReference>
<organism evidence="2 3">
    <name type="scientific">Durusdinium trenchii</name>
    <dbReference type="NCBI Taxonomy" id="1381693"/>
    <lineage>
        <taxon>Eukaryota</taxon>
        <taxon>Sar</taxon>
        <taxon>Alveolata</taxon>
        <taxon>Dinophyceae</taxon>
        <taxon>Suessiales</taxon>
        <taxon>Symbiodiniaceae</taxon>
        <taxon>Durusdinium</taxon>
    </lineage>
</organism>
<dbReference type="InterPro" id="IPR011009">
    <property type="entry name" value="Kinase-like_dom_sf"/>
</dbReference>
<comment type="caution">
    <text evidence="2">The sequence shown here is derived from an EMBL/GenBank/DDBJ whole genome shotgun (WGS) entry which is preliminary data.</text>
</comment>
<keyword evidence="2" id="KW-0418">Kinase</keyword>
<dbReference type="GO" id="GO:0016301">
    <property type="term" value="F:kinase activity"/>
    <property type="evidence" value="ECO:0007669"/>
    <property type="project" value="UniProtKB-KW"/>
</dbReference>